<evidence type="ECO:0000313" key="2">
    <source>
        <dbReference type="Proteomes" id="UP000648801"/>
    </source>
</evidence>
<reference evidence="1" key="1">
    <citation type="journal article" date="2014" name="Int. J. Syst. Evol. Microbiol.">
        <title>Complete genome sequence of Corynebacterium casei LMG S-19264T (=DSM 44701T), isolated from a smear-ripened cheese.</title>
        <authorList>
            <consortium name="US DOE Joint Genome Institute (JGI-PGF)"/>
            <person name="Walter F."/>
            <person name="Albersmeier A."/>
            <person name="Kalinowski J."/>
            <person name="Ruckert C."/>
        </authorList>
    </citation>
    <scope>NUCLEOTIDE SEQUENCE</scope>
    <source>
        <strain evidence="1">CGMCC 1.15447</strain>
    </source>
</reference>
<dbReference type="InterPro" id="IPR042217">
    <property type="entry name" value="T4SS_VirB10/TrbI"/>
</dbReference>
<dbReference type="AlphaFoldDB" id="A0A916RZ46"/>
<protein>
    <submittedName>
        <fullName evidence="1">Uncharacterized protein</fullName>
    </submittedName>
</protein>
<evidence type="ECO:0000313" key="1">
    <source>
        <dbReference type="EMBL" id="GGA77312.1"/>
    </source>
</evidence>
<accession>A0A916RZ46</accession>
<name>A0A916RZ46_9BACT</name>
<reference evidence="1" key="2">
    <citation type="submission" date="2020-09" db="EMBL/GenBank/DDBJ databases">
        <authorList>
            <person name="Sun Q."/>
            <person name="Zhou Y."/>
        </authorList>
    </citation>
    <scope>NUCLEOTIDE SEQUENCE</scope>
    <source>
        <strain evidence="1">CGMCC 1.15447</strain>
    </source>
</reference>
<sequence length="393" mass="42243">MQVGQPIHGELIYPVYADNKLVLPAKTIVTGSVTALHPNHDRRVSARLRADFTPFYTPVVDFNQIQLPDGTTLTIATSTATDGAPIYRLVAPPPRKGGFIRRQFDTGLQILHDQISLFTAPGKKDRLLRVVYSQLPWHPQNIEKGTAWTVETTTPFTVSEQPASPDPAVSTENSSNSSAWFVQAYLNEKLSSATSKQGEPIRATVAEPIYNPDHSIAVPQGATLVGTITQARPARRFGRAGVLHFNFRQLVLPAGTTRNVETTLTAADSAGGQNLAMNSEGVVKPKPQDKIAIPLLLAALAISPLHEDADDRGEVLARKNATASNSIGIIGFVVGIASGSANVAAGFGAYGTALALYNRWIKRGTDVTFVRDTRIVLQTTPRHAPVLSAQPSH</sequence>
<dbReference type="EMBL" id="BMJB01000003">
    <property type="protein sequence ID" value="GGA77312.1"/>
    <property type="molecule type" value="Genomic_DNA"/>
</dbReference>
<proteinExistence type="predicted"/>
<organism evidence="1 2">
    <name type="scientific">Edaphobacter acidisoli</name>
    <dbReference type="NCBI Taxonomy" id="2040573"/>
    <lineage>
        <taxon>Bacteria</taxon>
        <taxon>Pseudomonadati</taxon>
        <taxon>Acidobacteriota</taxon>
        <taxon>Terriglobia</taxon>
        <taxon>Terriglobales</taxon>
        <taxon>Acidobacteriaceae</taxon>
        <taxon>Edaphobacter</taxon>
    </lineage>
</organism>
<dbReference type="Proteomes" id="UP000648801">
    <property type="component" value="Unassembled WGS sequence"/>
</dbReference>
<gene>
    <name evidence="1" type="ORF">GCM10011507_30740</name>
</gene>
<keyword evidence="2" id="KW-1185">Reference proteome</keyword>
<comment type="caution">
    <text evidence="1">The sequence shown here is derived from an EMBL/GenBank/DDBJ whole genome shotgun (WGS) entry which is preliminary data.</text>
</comment>
<dbReference type="Gene3D" id="2.40.128.260">
    <property type="entry name" value="Type IV secretion system, VirB10/TraB/TrbI"/>
    <property type="match status" value="1"/>
</dbReference>